<dbReference type="InterPro" id="IPR005225">
    <property type="entry name" value="Small_GTP-bd"/>
</dbReference>
<evidence type="ECO:0000256" key="8">
    <source>
        <dbReference type="ARBA" id="ARBA00022958"/>
    </source>
</evidence>
<feature type="binding site" evidence="10">
    <location>
        <position position="230"/>
    </location>
    <ligand>
        <name>K(+)</name>
        <dbReference type="ChEBI" id="CHEBI:29103"/>
    </ligand>
</feature>
<feature type="binding site" evidence="10">
    <location>
        <position position="125"/>
    </location>
    <ligand>
        <name>(6S)-5-formyl-5,6,7,8-tetrahydrofolate</name>
        <dbReference type="ChEBI" id="CHEBI:57457"/>
    </ligand>
</feature>
<evidence type="ECO:0000256" key="1">
    <source>
        <dbReference type="ARBA" id="ARBA00011043"/>
    </source>
</evidence>
<dbReference type="InterPro" id="IPR031168">
    <property type="entry name" value="G_TrmE"/>
</dbReference>
<comment type="caution">
    <text evidence="13">The sequence shown here is derived from an EMBL/GenBank/DDBJ whole genome shotgun (WGS) entry which is preliminary data.</text>
</comment>
<comment type="function">
    <text evidence="10">Exhibits a very high intrinsic GTPase hydrolysis rate. Involved in the addition of a carboxymethylaminomethyl (cmnm) group at the wobble position (U34) of certain tRNAs, forming tRNA-cmnm(5)s(2)U34.</text>
</comment>
<dbReference type="HAMAP" id="MF_00379">
    <property type="entry name" value="GTPase_MnmE"/>
    <property type="match status" value="1"/>
</dbReference>
<dbReference type="PANTHER" id="PTHR42714:SF2">
    <property type="entry name" value="TRNA MODIFICATION GTPASE GTPBP3, MITOCHONDRIAL"/>
    <property type="match status" value="1"/>
</dbReference>
<dbReference type="GO" id="GO:0030488">
    <property type="term" value="P:tRNA methylation"/>
    <property type="evidence" value="ECO:0007669"/>
    <property type="project" value="TreeGrafter"/>
</dbReference>
<evidence type="ECO:0000259" key="12">
    <source>
        <dbReference type="PROSITE" id="PS51709"/>
    </source>
</evidence>
<dbReference type="FunFam" id="3.30.1360.120:FF:000003">
    <property type="entry name" value="tRNA modification GTPase MnmE"/>
    <property type="match status" value="1"/>
</dbReference>
<dbReference type="InterPro" id="IPR006073">
    <property type="entry name" value="GTP-bd"/>
</dbReference>
<evidence type="ECO:0000256" key="6">
    <source>
        <dbReference type="ARBA" id="ARBA00022801"/>
    </source>
</evidence>
<dbReference type="Pfam" id="PF10396">
    <property type="entry name" value="TrmE_N"/>
    <property type="match status" value="1"/>
</dbReference>
<dbReference type="InterPro" id="IPR027266">
    <property type="entry name" value="TrmE/GcvT-like"/>
</dbReference>
<accession>A0A2H0Y3S4</accession>
<dbReference type="GO" id="GO:0042802">
    <property type="term" value="F:identical protein binding"/>
    <property type="evidence" value="ECO:0007669"/>
    <property type="project" value="UniProtKB-ARBA"/>
</dbReference>
<dbReference type="NCBIfam" id="TIGR00231">
    <property type="entry name" value="small_GTP"/>
    <property type="match status" value="1"/>
</dbReference>
<dbReference type="EMBL" id="PEYM01000007">
    <property type="protein sequence ID" value="PIS31628.1"/>
    <property type="molecule type" value="Genomic_DNA"/>
</dbReference>
<dbReference type="InterPro" id="IPR018948">
    <property type="entry name" value="GTP-bd_TrmE_N"/>
</dbReference>
<dbReference type="InterPro" id="IPR004520">
    <property type="entry name" value="GTPase_MnmE"/>
</dbReference>
<dbReference type="GO" id="GO:0003924">
    <property type="term" value="F:GTPase activity"/>
    <property type="evidence" value="ECO:0007669"/>
    <property type="project" value="UniProtKB-UniRule"/>
</dbReference>
<feature type="binding site" evidence="10">
    <location>
        <position position="453"/>
    </location>
    <ligand>
        <name>(6S)-5-formyl-5,6,7,8-tetrahydrofolate</name>
        <dbReference type="ChEBI" id="CHEBI:57457"/>
    </ligand>
</feature>
<feature type="binding site" evidence="10">
    <location>
        <begin position="230"/>
        <end position="235"/>
    </location>
    <ligand>
        <name>GTP</name>
        <dbReference type="ChEBI" id="CHEBI:37565"/>
    </ligand>
</feature>
<dbReference type="CDD" id="cd14858">
    <property type="entry name" value="TrmE_N"/>
    <property type="match status" value="1"/>
</dbReference>
<keyword evidence="7 10" id="KW-0460">Magnesium</keyword>
<evidence type="ECO:0000256" key="7">
    <source>
        <dbReference type="ARBA" id="ARBA00022842"/>
    </source>
</evidence>
<protein>
    <recommendedName>
        <fullName evidence="10">tRNA modification GTPase MnmE</fullName>
        <ecNumber evidence="10">3.6.-.-</ecNumber>
    </recommendedName>
</protein>
<comment type="subcellular location">
    <subcellularLocation>
        <location evidence="10">Cytoplasm</location>
    </subcellularLocation>
</comment>
<dbReference type="Proteomes" id="UP000231343">
    <property type="component" value="Unassembled WGS sequence"/>
</dbReference>
<dbReference type="EC" id="3.6.-.-" evidence="10"/>
<keyword evidence="8 10" id="KW-0630">Potassium</keyword>
<evidence type="ECO:0000256" key="3">
    <source>
        <dbReference type="ARBA" id="ARBA00022694"/>
    </source>
</evidence>
<dbReference type="CDD" id="cd04164">
    <property type="entry name" value="trmE"/>
    <property type="match status" value="1"/>
</dbReference>
<feature type="binding site" evidence="10">
    <location>
        <begin position="249"/>
        <end position="255"/>
    </location>
    <ligand>
        <name>GTP</name>
        <dbReference type="ChEBI" id="CHEBI:37565"/>
    </ligand>
</feature>
<evidence type="ECO:0000313" key="14">
    <source>
        <dbReference type="Proteomes" id="UP000231343"/>
    </source>
</evidence>
<dbReference type="FunFam" id="3.40.50.300:FF:001376">
    <property type="entry name" value="tRNA modification GTPase MnmE"/>
    <property type="match status" value="1"/>
</dbReference>
<dbReference type="InterPro" id="IPR027368">
    <property type="entry name" value="MnmE_dom2"/>
</dbReference>
<feature type="binding site" evidence="10">
    <location>
        <position position="86"/>
    </location>
    <ligand>
        <name>(6S)-5-formyl-5,6,7,8-tetrahydrofolate</name>
        <dbReference type="ChEBI" id="CHEBI:57457"/>
    </ligand>
</feature>
<evidence type="ECO:0000256" key="11">
    <source>
        <dbReference type="RuleBase" id="RU003313"/>
    </source>
</evidence>
<evidence type="ECO:0000256" key="2">
    <source>
        <dbReference type="ARBA" id="ARBA00022490"/>
    </source>
</evidence>
<dbReference type="InterPro" id="IPR027417">
    <property type="entry name" value="P-loop_NTPase"/>
</dbReference>
<keyword evidence="3 10" id="KW-0819">tRNA processing</keyword>
<dbReference type="AlphaFoldDB" id="A0A2H0Y3S4"/>
<feature type="domain" description="TrmE-type G" evidence="12">
    <location>
        <begin position="220"/>
        <end position="374"/>
    </location>
</feature>
<dbReference type="PANTHER" id="PTHR42714">
    <property type="entry name" value="TRNA MODIFICATION GTPASE GTPBP3"/>
    <property type="match status" value="1"/>
</dbReference>
<feature type="binding site" evidence="10">
    <location>
        <position position="254"/>
    </location>
    <ligand>
        <name>K(+)</name>
        <dbReference type="ChEBI" id="CHEBI:29103"/>
    </ligand>
</feature>
<feature type="binding site" evidence="10">
    <location>
        <position position="234"/>
    </location>
    <ligand>
        <name>Mg(2+)</name>
        <dbReference type="ChEBI" id="CHEBI:18420"/>
    </ligand>
</feature>
<dbReference type="SUPFAM" id="SSF52540">
    <property type="entry name" value="P-loop containing nucleoside triphosphate hydrolases"/>
    <property type="match status" value="1"/>
</dbReference>
<organism evidence="13 14">
    <name type="scientific">Candidatus Saganbacteria bacterium CG08_land_8_20_14_0_20_45_16</name>
    <dbReference type="NCBI Taxonomy" id="2014293"/>
    <lineage>
        <taxon>Bacteria</taxon>
        <taxon>Bacillati</taxon>
        <taxon>Saganbacteria</taxon>
    </lineage>
</organism>
<evidence type="ECO:0000256" key="5">
    <source>
        <dbReference type="ARBA" id="ARBA00022741"/>
    </source>
</evidence>
<comment type="cofactor">
    <cofactor evidence="10">
        <name>K(+)</name>
        <dbReference type="ChEBI" id="CHEBI:29103"/>
    </cofactor>
    <text evidence="10">Binds 1 potassium ion per subunit.</text>
</comment>
<comment type="subunit">
    <text evidence="10">Homodimer. Heterotetramer of two MnmE and two MnmG subunits.</text>
</comment>
<evidence type="ECO:0000313" key="13">
    <source>
        <dbReference type="EMBL" id="PIS31628.1"/>
    </source>
</evidence>
<comment type="similarity">
    <text evidence="1 10 11">Belongs to the TRAFAC class TrmE-Era-EngA-EngB-Septin-like GTPase superfamily. TrmE GTPase family.</text>
</comment>
<feature type="binding site" evidence="10">
    <location>
        <begin position="274"/>
        <end position="277"/>
    </location>
    <ligand>
        <name>GTP</name>
        <dbReference type="ChEBI" id="CHEBI:37565"/>
    </ligand>
</feature>
<dbReference type="SMART" id="SM00173">
    <property type="entry name" value="RAS"/>
    <property type="match status" value="1"/>
</dbReference>
<keyword evidence="5 10" id="KW-0547">Nucleotide-binding</keyword>
<gene>
    <name evidence="10 13" type="primary">trmE</name>
    <name evidence="10" type="synonym">mnmE</name>
    <name evidence="13" type="ORF">COT42_00740</name>
</gene>
<keyword evidence="6 10" id="KW-0378">Hydrolase</keyword>
<dbReference type="NCBIfam" id="TIGR00450">
    <property type="entry name" value="mnmE_trmE_thdF"/>
    <property type="match status" value="1"/>
</dbReference>
<dbReference type="Gene3D" id="3.30.1360.120">
    <property type="entry name" value="Probable tRNA modification gtpase trme, domain 1"/>
    <property type="match status" value="1"/>
</dbReference>
<keyword evidence="4 10" id="KW-0479">Metal-binding</keyword>
<dbReference type="GO" id="GO:0002098">
    <property type="term" value="P:tRNA wobble uridine modification"/>
    <property type="evidence" value="ECO:0007669"/>
    <property type="project" value="TreeGrafter"/>
</dbReference>
<dbReference type="PROSITE" id="PS51709">
    <property type="entry name" value="G_TRME"/>
    <property type="match status" value="1"/>
</dbReference>
<dbReference type="Pfam" id="PF12631">
    <property type="entry name" value="MnmE_helical"/>
    <property type="match status" value="1"/>
</dbReference>
<evidence type="ECO:0000256" key="4">
    <source>
        <dbReference type="ARBA" id="ARBA00022723"/>
    </source>
</evidence>
<feature type="binding site" evidence="10">
    <location>
        <position position="249"/>
    </location>
    <ligand>
        <name>K(+)</name>
        <dbReference type="ChEBI" id="CHEBI:29103"/>
    </ligand>
</feature>
<dbReference type="GO" id="GO:0005829">
    <property type="term" value="C:cytosol"/>
    <property type="evidence" value="ECO:0007669"/>
    <property type="project" value="TreeGrafter"/>
</dbReference>
<keyword evidence="9 10" id="KW-0342">GTP-binding</keyword>
<dbReference type="PRINTS" id="PR00326">
    <property type="entry name" value="GTP1OBG"/>
</dbReference>
<feature type="binding site" evidence="10">
    <location>
        <position position="24"/>
    </location>
    <ligand>
        <name>(6S)-5-formyl-5,6,7,8-tetrahydrofolate</name>
        <dbReference type="ChEBI" id="CHEBI:57457"/>
    </ligand>
</feature>
<feature type="binding site" evidence="10">
    <location>
        <position position="251"/>
    </location>
    <ligand>
        <name>K(+)</name>
        <dbReference type="ChEBI" id="CHEBI:29103"/>
    </ligand>
</feature>
<name>A0A2H0Y3S4_UNCSA</name>
<feature type="binding site" evidence="10">
    <location>
        <position position="255"/>
    </location>
    <ligand>
        <name>Mg(2+)</name>
        <dbReference type="ChEBI" id="CHEBI:18420"/>
    </ligand>
</feature>
<evidence type="ECO:0000256" key="10">
    <source>
        <dbReference type="HAMAP-Rule" id="MF_00379"/>
    </source>
</evidence>
<dbReference type="InterPro" id="IPR025867">
    <property type="entry name" value="MnmE_helical"/>
</dbReference>
<keyword evidence="2 10" id="KW-0963">Cytoplasm</keyword>
<dbReference type="NCBIfam" id="NF003661">
    <property type="entry name" value="PRK05291.1-3"/>
    <property type="match status" value="1"/>
</dbReference>
<sequence>MLPAADTIAGIATPVGIGGVGIVRISGKNAYKILARVIKLATGQAIKSHLMLHGFIVDPTTGSRLDKAMACFMQSPKSFTGEDVVEIYCHGGQAVLQEVLALVLRQGASLAGRGEFTKRAFLNSKIDLSQAEAVLDLVKAPTAKGAGLALAQLEGRLSSAINNLRSRLIKLQAEIEGQIDFSDDLPALDYNCLQNDLQAIREEIKKLLASAPSGRIYRQGLATAIIGKPNVGKSSLLNALLKEERAIVTDVPGTTRDTIEELVDINGFPLRIIDTAGLRHAKDKVEGFGIERTEKELAAADFVLAVLDRSKKLDELDLLVLSKSNDKPGVIVLNKSDLPKVMEAREFSWPMVEISALKGEGIDDLSSVIISELNKLFGQESSASVIINARHQECLARADSSLAKAAETVAQKMSAEFVAVDLKEAIVALGEVTGEIVSDEIINTIFEQFCVGK</sequence>
<dbReference type="Gene3D" id="3.40.50.300">
    <property type="entry name" value="P-loop containing nucleotide triphosphate hydrolases"/>
    <property type="match status" value="1"/>
</dbReference>
<proteinExistence type="inferred from homology"/>
<dbReference type="GO" id="GO:0046872">
    <property type="term" value="F:metal ion binding"/>
    <property type="evidence" value="ECO:0007669"/>
    <property type="project" value="UniProtKB-KW"/>
</dbReference>
<reference evidence="13 14" key="1">
    <citation type="submission" date="2017-09" db="EMBL/GenBank/DDBJ databases">
        <title>Depth-based differentiation of microbial function through sediment-hosted aquifers and enrichment of novel symbionts in the deep terrestrial subsurface.</title>
        <authorList>
            <person name="Probst A.J."/>
            <person name="Ladd B."/>
            <person name="Jarett J.K."/>
            <person name="Geller-Mcgrath D.E."/>
            <person name="Sieber C.M."/>
            <person name="Emerson J.B."/>
            <person name="Anantharaman K."/>
            <person name="Thomas B.C."/>
            <person name="Malmstrom R."/>
            <person name="Stieglmeier M."/>
            <person name="Klingl A."/>
            <person name="Woyke T."/>
            <person name="Ryan C.M."/>
            <person name="Banfield J.F."/>
        </authorList>
    </citation>
    <scope>NUCLEOTIDE SEQUENCE [LARGE SCALE GENOMIC DNA]</scope>
    <source>
        <strain evidence="13">CG08_land_8_20_14_0_20_45_16</strain>
    </source>
</reference>
<dbReference type="Pfam" id="PF01926">
    <property type="entry name" value="MMR_HSR1"/>
    <property type="match status" value="1"/>
</dbReference>
<dbReference type="GO" id="GO:0005525">
    <property type="term" value="F:GTP binding"/>
    <property type="evidence" value="ECO:0007669"/>
    <property type="project" value="UniProtKB-UniRule"/>
</dbReference>
<evidence type="ECO:0000256" key="9">
    <source>
        <dbReference type="ARBA" id="ARBA00023134"/>
    </source>
</evidence>
<dbReference type="Gene3D" id="1.20.120.430">
    <property type="entry name" value="tRNA modification GTPase MnmE domain 2"/>
    <property type="match status" value="1"/>
</dbReference>
<comment type="caution">
    <text evidence="10">Lacks conserved residue(s) required for the propagation of feature annotation.</text>
</comment>